<dbReference type="PANTHER" id="PTHR38438">
    <property type="entry name" value="RIBOFLAVIN TRANSPORTER RIBU"/>
    <property type="match status" value="1"/>
</dbReference>
<evidence type="ECO:0000256" key="7">
    <source>
        <dbReference type="ARBA" id="ARBA00023136"/>
    </source>
</evidence>
<gene>
    <name evidence="10" type="ORF">H8S34_00485</name>
</gene>
<evidence type="ECO:0000256" key="5">
    <source>
        <dbReference type="ARBA" id="ARBA00022692"/>
    </source>
</evidence>
<evidence type="ECO:0000313" key="10">
    <source>
        <dbReference type="EMBL" id="MBC5729312.1"/>
    </source>
</evidence>
<comment type="function">
    <text evidence="8">Probably a riboflavin-binding protein that interacts with the energy-coupling factor (ECF) ABC-transporter complex.</text>
</comment>
<reference evidence="10 11" key="1">
    <citation type="submission" date="2020-08" db="EMBL/GenBank/DDBJ databases">
        <title>Genome public.</title>
        <authorList>
            <person name="Liu C."/>
            <person name="Sun Q."/>
        </authorList>
    </citation>
    <scope>NUCLEOTIDE SEQUENCE [LARGE SCALE GENOMIC DNA]</scope>
    <source>
        <strain evidence="10 11">New-38</strain>
    </source>
</reference>
<feature type="transmembrane region" description="Helical" evidence="9">
    <location>
        <begin position="59"/>
        <end position="77"/>
    </location>
</feature>
<comment type="caution">
    <text evidence="10">The sequence shown here is derived from an EMBL/GenBank/DDBJ whole genome shotgun (WGS) entry which is preliminary data.</text>
</comment>
<evidence type="ECO:0000313" key="11">
    <source>
        <dbReference type="Proteomes" id="UP000660021"/>
    </source>
</evidence>
<evidence type="ECO:0000256" key="3">
    <source>
        <dbReference type="ARBA" id="ARBA00022448"/>
    </source>
</evidence>
<comment type="subcellular location">
    <subcellularLocation>
        <location evidence="1">Cell membrane</location>
        <topology evidence="1">Multi-pass membrane protein</topology>
    </subcellularLocation>
</comment>
<keyword evidence="4 8" id="KW-1003">Cell membrane</keyword>
<keyword evidence="5 9" id="KW-0812">Transmembrane</keyword>
<evidence type="ECO:0000256" key="4">
    <source>
        <dbReference type="ARBA" id="ARBA00022475"/>
    </source>
</evidence>
<dbReference type="EMBL" id="JACOPR010000001">
    <property type="protein sequence ID" value="MBC5729312.1"/>
    <property type="molecule type" value="Genomic_DNA"/>
</dbReference>
<dbReference type="Proteomes" id="UP000660021">
    <property type="component" value="Unassembled WGS sequence"/>
</dbReference>
<protein>
    <recommendedName>
        <fullName evidence="8">Riboflavin transporter</fullName>
    </recommendedName>
</protein>
<evidence type="ECO:0000256" key="2">
    <source>
        <dbReference type="ARBA" id="ARBA00005540"/>
    </source>
</evidence>
<dbReference type="Gene3D" id="1.10.1760.20">
    <property type="match status" value="1"/>
</dbReference>
<sequence length="208" mass="22572">MSNPQNTTAGVFPRRSLTRVRALTVTAMLSAIAFVLMFLDFSVPLIPSFVKMDISELPALLAAFALGPVYGTVVCLVKNLIHLMITSTAGAGELCNFLLGASFVIPAGLLYRRMKSRKGALIGVLIGSVIMALFSIPLNYYVTYPIYSNFMPIDAILGMYQAIRPSVNSLLECLIVFNAPFTLVKGLIDAALCFLIYKSLSPILHKGM</sequence>
<name>A0ABR7HP99_9FIRM</name>
<keyword evidence="7 8" id="KW-0472">Membrane</keyword>
<evidence type="ECO:0000256" key="9">
    <source>
        <dbReference type="SAM" id="Phobius"/>
    </source>
</evidence>
<keyword evidence="6 9" id="KW-1133">Transmembrane helix</keyword>
<dbReference type="PIRSF" id="PIRSF037778">
    <property type="entry name" value="UCP037778_transp_RibU"/>
    <property type="match status" value="1"/>
</dbReference>
<feature type="transmembrane region" description="Helical" evidence="9">
    <location>
        <begin position="120"/>
        <end position="142"/>
    </location>
</feature>
<feature type="transmembrane region" description="Helical" evidence="9">
    <location>
        <begin position="20"/>
        <end position="39"/>
    </location>
</feature>
<dbReference type="InterPro" id="IPR025720">
    <property type="entry name" value="RibU"/>
</dbReference>
<dbReference type="Pfam" id="PF12822">
    <property type="entry name" value="ECF_trnsprt"/>
    <property type="match status" value="1"/>
</dbReference>
<evidence type="ECO:0000256" key="1">
    <source>
        <dbReference type="ARBA" id="ARBA00004651"/>
    </source>
</evidence>
<keyword evidence="11" id="KW-1185">Reference proteome</keyword>
<proteinExistence type="inferred from homology"/>
<comment type="similarity">
    <text evidence="2 8">Belongs to the prokaryotic riboflavin transporter (P-RFT) (TC 2.A.87) family.</text>
</comment>
<dbReference type="RefSeq" id="WP_101693418.1">
    <property type="nucleotide sequence ID" value="NZ_JACOPR010000001.1"/>
</dbReference>
<organism evidence="10 11">
    <name type="scientific">Pseudoflavonifractor hominis</name>
    <dbReference type="NCBI Taxonomy" id="2763059"/>
    <lineage>
        <taxon>Bacteria</taxon>
        <taxon>Bacillati</taxon>
        <taxon>Bacillota</taxon>
        <taxon>Clostridia</taxon>
        <taxon>Eubacteriales</taxon>
        <taxon>Oscillospiraceae</taxon>
        <taxon>Pseudoflavonifractor</taxon>
    </lineage>
</organism>
<accession>A0ABR7HP99</accession>
<keyword evidence="3 8" id="KW-0813">Transport</keyword>
<dbReference type="PANTHER" id="PTHR38438:SF1">
    <property type="entry name" value="RIBOFLAVIN TRANSPORTER RIBU"/>
    <property type="match status" value="1"/>
</dbReference>
<dbReference type="InterPro" id="IPR024529">
    <property type="entry name" value="ECF_trnsprt_substrate-spec"/>
</dbReference>
<evidence type="ECO:0000256" key="8">
    <source>
        <dbReference type="PIRNR" id="PIRNR037778"/>
    </source>
</evidence>
<evidence type="ECO:0000256" key="6">
    <source>
        <dbReference type="ARBA" id="ARBA00022989"/>
    </source>
</evidence>